<protein>
    <submittedName>
        <fullName evidence="1">Uncharacterized protein</fullName>
    </submittedName>
</protein>
<organism evidence="1 2">
    <name type="scientific">Rhizoctonia solani</name>
    <dbReference type="NCBI Taxonomy" id="456999"/>
    <lineage>
        <taxon>Eukaryota</taxon>
        <taxon>Fungi</taxon>
        <taxon>Dikarya</taxon>
        <taxon>Basidiomycota</taxon>
        <taxon>Agaricomycotina</taxon>
        <taxon>Agaricomycetes</taxon>
        <taxon>Cantharellales</taxon>
        <taxon>Ceratobasidiaceae</taxon>
        <taxon>Rhizoctonia</taxon>
    </lineage>
</organism>
<sequence>MLLLTGLVSELDLGGLARLIGPENSSIKGSWFLARYLYSPPSSLIIPCTGMRFPQIVLSILALVPFLGALASSSTNTEFLRRQGANSIAAVFSSTQSKLAQLVPEGTQSINDPELASTTISSVLDFTNILNAAMDTFNTGDEGLLIDLDGRKLDDVQMAEKIVQLWQSIGKVVLLVKDSGSATVAEVVHMIAFNLELSYEDILRVAQGVAKLPNVVETAKANQDLMAGIVDSILGSALVDSLSLTE</sequence>
<proteinExistence type="predicted"/>
<reference evidence="1" key="1">
    <citation type="submission" date="2021-01" db="EMBL/GenBank/DDBJ databases">
        <authorList>
            <person name="Kaushik A."/>
        </authorList>
    </citation>
    <scope>NUCLEOTIDE SEQUENCE</scope>
    <source>
        <strain evidence="1">AG1-1A</strain>
    </source>
</reference>
<comment type="caution">
    <text evidence="1">The sequence shown here is derived from an EMBL/GenBank/DDBJ whole genome shotgun (WGS) entry which is preliminary data.</text>
</comment>
<evidence type="ECO:0000313" key="1">
    <source>
        <dbReference type="EMBL" id="CAE6478452.1"/>
    </source>
</evidence>
<gene>
    <name evidence="1" type="ORF">RDB_LOCUS128397</name>
</gene>
<dbReference type="AlphaFoldDB" id="A0A8H3H2A3"/>
<dbReference type="Proteomes" id="UP000663840">
    <property type="component" value="Unassembled WGS sequence"/>
</dbReference>
<evidence type="ECO:0000313" key="2">
    <source>
        <dbReference type="Proteomes" id="UP000663840"/>
    </source>
</evidence>
<dbReference type="EMBL" id="CAJMWR010003998">
    <property type="protein sequence ID" value="CAE6478452.1"/>
    <property type="molecule type" value="Genomic_DNA"/>
</dbReference>
<name>A0A8H3H2A3_9AGAM</name>
<accession>A0A8H3H2A3</accession>